<evidence type="ECO:0000256" key="1">
    <source>
        <dbReference type="PROSITE-ProRule" id="PRU00339"/>
    </source>
</evidence>
<keyword evidence="4" id="KW-1185">Reference proteome</keyword>
<protein>
    <recommendedName>
        <fullName evidence="2">DUF4470 domain-containing protein</fullName>
    </recommendedName>
</protein>
<feature type="repeat" description="TPR" evidence="1">
    <location>
        <begin position="2"/>
        <end position="35"/>
    </location>
</feature>
<dbReference type="Pfam" id="PF14737">
    <property type="entry name" value="DUF4470"/>
    <property type="match status" value="1"/>
</dbReference>
<dbReference type="Pfam" id="PF13414">
    <property type="entry name" value="TPR_11"/>
    <property type="match status" value="1"/>
</dbReference>
<gene>
    <name evidence="3" type="ORF">M413DRAFT_71143</name>
</gene>
<accession>A0A0C3BZ97</accession>
<dbReference type="Proteomes" id="UP000053424">
    <property type="component" value="Unassembled WGS sequence"/>
</dbReference>
<sequence length="965" mass="106845">MAEAANQQGGVFYKEGKFAKAQKCYQQAVTLDPKEPKYASNLSAVLYELGRYAACIVAIHLSWNPLRQQNGSPSTPPESDPLALKLATRFAKAKLNGISNKTISLHGEAPTQPNAVKGDQATKDLEADIEKFAILERDGNVDAKVKEMRSIWEEWRSVREKCSTHSANECQAAIAAAQTRFRAIPIFKKAADPTMEFYRIGHDPVQSLMYGLFGSTTDQYRLDGNPDYANQREWSFLFGGFGDARHVFGTLMHLAHMSTRGGKNVNLKVHLTLMDIHPAPLARNLVIFSLLDQIRLSKDSSKRVELHAALFYLYTSIIMPDYCHQIVMQTARSLAQELPNGTHSVCQFIHVNPKSLPVVLELLKYWSTPIPKSTKEFLKFKGGLGDLLGGAGGLGALADIFGSMMSPPKKQLTGSSSSSDAYADPSGESSLLDNIHVALPPRTLLARHPALGKLVRTHQNAPETTYSAVKREIEDTWDPNPTFFDKVSTEHPQFALPGGYPNVLTSPLETTISFPKFCREFQRSAIAPFARGNSGFAVTSQFFELAAEAITKLHKSLKVEVVRSDVITGVAKLFAGDLGERPKDFPVTFTRMFLSNVPDYTNGVLNTAVHLVPHLPPKGLAMANCLLNTASFPTISDFCYNYALLLPRDFPRILGCEVTNPHKSCFDDIALVRLPLPRPLDQLATKKELHTWLSQLLLATLRTPNSSPAPGRVDAPNNLTAFLHVLCHLHLVGFPSHWIGDFWQSVISNNFVTDVALYLGRLPVPSTEMNSRKPLRKVHLDAWVAELQVTMASAKLALPFSVALPSEWPSLEDIGTYKAPLLSSDLQLIPGHSTSVMMSAGSPFIKATGLMFYQPSKEATIDKLASRVHAILEGEPRVRDVKVQILLGQEELDLRQGGIVSWKMSKSWFEKMKEEKWVLAAYRTDLSIPGEHLDFQRPCTTDAPIFCFYFPATEPLSADKWLEVA</sequence>
<dbReference type="STRING" id="686832.A0A0C3BZ97"/>
<dbReference type="Gene3D" id="1.25.40.10">
    <property type="entry name" value="Tetratricopeptide repeat domain"/>
    <property type="match status" value="1"/>
</dbReference>
<dbReference type="InterPro" id="IPR011990">
    <property type="entry name" value="TPR-like_helical_dom_sf"/>
</dbReference>
<evidence type="ECO:0000313" key="3">
    <source>
        <dbReference type="EMBL" id="KIM41915.1"/>
    </source>
</evidence>
<reference evidence="3 4" key="1">
    <citation type="submission" date="2014-04" db="EMBL/GenBank/DDBJ databases">
        <authorList>
            <consortium name="DOE Joint Genome Institute"/>
            <person name="Kuo A."/>
            <person name="Gay G."/>
            <person name="Dore J."/>
            <person name="Kohler A."/>
            <person name="Nagy L.G."/>
            <person name="Floudas D."/>
            <person name="Copeland A."/>
            <person name="Barry K.W."/>
            <person name="Cichocki N."/>
            <person name="Veneault-Fourrey C."/>
            <person name="LaButti K."/>
            <person name="Lindquist E.A."/>
            <person name="Lipzen A."/>
            <person name="Lundell T."/>
            <person name="Morin E."/>
            <person name="Murat C."/>
            <person name="Sun H."/>
            <person name="Tunlid A."/>
            <person name="Henrissat B."/>
            <person name="Grigoriev I.V."/>
            <person name="Hibbett D.S."/>
            <person name="Martin F."/>
            <person name="Nordberg H.P."/>
            <person name="Cantor M.N."/>
            <person name="Hua S.X."/>
        </authorList>
    </citation>
    <scope>NUCLEOTIDE SEQUENCE [LARGE SCALE GENOMIC DNA]</scope>
    <source>
        <strain evidence="4">h7</strain>
    </source>
</reference>
<dbReference type="EMBL" id="KN831779">
    <property type="protein sequence ID" value="KIM41915.1"/>
    <property type="molecule type" value="Genomic_DNA"/>
</dbReference>
<name>A0A0C3BZ97_HEBCY</name>
<proteinExistence type="predicted"/>
<dbReference type="SUPFAM" id="SSF48452">
    <property type="entry name" value="TPR-like"/>
    <property type="match status" value="1"/>
</dbReference>
<dbReference type="OrthoDB" id="2423701at2759"/>
<dbReference type="InterPro" id="IPR019734">
    <property type="entry name" value="TPR_rpt"/>
</dbReference>
<dbReference type="InterPro" id="IPR027974">
    <property type="entry name" value="DUF4470"/>
</dbReference>
<dbReference type="AlphaFoldDB" id="A0A0C3BZ97"/>
<dbReference type="HOGENOM" id="CLU_017710_0_0_1"/>
<evidence type="ECO:0000259" key="2">
    <source>
        <dbReference type="Pfam" id="PF14737"/>
    </source>
</evidence>
<feature type="domain" description="DUF4470" evidence="2">
    <location>
        <begin position="225"/>
        <end position="312"/>
    </location>
</feature>
<keyword evidence="1" id="KW-0802">TPR repeat</keyword>
<evidence type="ECO:0000313" key="4">
    <source>
        <dbReference type="Proteomes" id="UP000053424"/>
    </source>
</evidence>
<reference evidence="4" key="2">
    <citation type="submission" date="2015-01" db="EMBL/GenBank/DDBJ databases">
        <title>Evolutionary Origins and Diversification of the Mycorrhizal Mutualists.</title>
        <authorList>
            <consortium name="DOE Joint Genome Institute"/>
            <consortium name="Mycorrhizal Genomics Consortium"/>
            <person name="Kohler A."/>
            <person name="Kuo A."/>
            <person name="Nagy L.G."/>
            <person name="Floudas D."/>
            <person name="Copeland A."/>
            <person name="Barry K.W."/>
            <person name="Cichocki N."/>
            <person name="Veneault-Fourrey C."/>
            <person name="LaButti K."/>
            <person name="Lindquist E.A."/>
            <person name="Lipzen A."/>
            <person name="Lundell T."/>
            <person name="Morin E."/>
            <person name="Murat C."/>
            <person name="Riley R."/>
            <person name="Ohm R."/>
            <person name="Sun H."/>
            <person name="Tunlid A."/>
            <person name="Henrissat B."/>
            <person name="Grigoriev I.V."/>
            <person name="Hibbett D.S."/>
            <person name="Martin F."/>
        </authorList>
    </citation>
    <scope>NUCLEOTIDE SEQUENCE [LARGE SCALE GENOMIC DNA]</scope>
    <source>
        <strain evidence="4">h7</strain>
    </source>
</reference>
<dbReference type="PROSITE" id="PS50005">
    <property type="entry name" value="TPR"/>
    <property type="match status" value="1"/>
</dbReference>
<organism evidence="3 4">
    <name type="scientific">Hebeloma cylindrosporum</name>
    <dbReference type="NCBI Taxonomy" id="76867"/>
    <lineage>
        <taxon>Eukaryota</taxon>
        <taxon>Fungi</taxon>
        <taxon>Dikarya</taxon>
        <taxon>Basidiomycota</taxon>
        <taxon>Agaricomycotina</taxon>
        <taxon>Agaricomycetes</taxon>
        <taxon>Agaricomycetidae</taxon>
        <taxon>Agaricales</taxon>
        <taxon>Agaricineae</taxon>
        <taxon>Hymenogastraceae</taxon>
        <taxon>Hebeloma</taxon>
    </lineage>
</organism>
<dbReference type="SMART" id="SM00028">
    <property type="entry name" value="TPR"/>
    <property type="match status" value="1"/>
</dbReference>